<accession>M2URQ3</accession>
<dbReference type="OrthoDB" id="3671183at2759"/>
<keyword evidence="2" id="KW-1185">Reference proteome</keyword>
<reference evidence="1 2" key="1">
    <citation type="journal article" date="2012" name="PLoS Pathog.">
        <title>Diverse lifestyles and strategies of plant pathogenesis encoded in the genomes of eighteen Dothideomycetes fungi.</title>
        <authorList>
            <person name="Ohm R.A."/>
            <person name="Feau N."/>
            <person name="Henrissat B."/>
            <person name="Schoch C.L."/>
            <person name="Horwitz B.A."/>
            <person name="Barry K.W."/>
            <person name="Condon B.J."/>
            <person name="Copeland A.C."/>
            <person name="Dhillon B."/>
            <person name="Glaser F."/>
            <person name="Hesse C.N."/>
            <person name="Kosti I."/>
            <person name="LaButti K."/>
            <person name="Lindquist E.A."/>
            <person name="Lucas S."/>
            <person name="Salamov A.A."/>
            <person name="Bradshaw R.E."/>
            <person name="Ciuffetti L."/>
            <person name="Hamelin R.C."/>
            <person name="Kema G.H.J."/>
            <person name="Lawrence C."/>
            <person name="Scott J.A."/>
            <person name="Spatafora J.W."/>
            <person name="Turgeon B.G."/>
            <person name="de Wit P.J.G.M."/>
            <person name="Zhong S."/>
            <person name="Goodwin S.B."/>
            <person name="Grigoriev I.V."/>
        </authorList>
    </citation>
    <scope>NUCLEOTIDE SEQUENCE [LARGE SCALE GENOMIC DNA]</scope>
    <source>
        <strain evidence="2">C5 / ATCC 48332 / race O</strain>
    </source>
</reference>
<sequence length="147" mass="16422">MGRLDADRLLVQGQFGPDCSLLTRARVSQQLDQAGEYGMNLLVVKTDGPHTSYTSHGQSWYISRIVESTMGSCLQSAVLQRPSAALCLQLPTIYLTLRAETRASYWLNVHVSARTFHVLSFFPSASGERRSDYHCILADDSSRLKRL</sequence>
<name>M2URQ3_COCH5</name>
<dbReference type="HOGENOM" id="CLU_2072726_0_0_1"/>
<evidence type="ECO:0000313" key="2">
    <source>
        <dbReference type="Proteomes" id="UP000016936"/>
    </source>
</evidence>
<evidence type="ECO:0000313" key="1">
    <source>
        <dbReference type="EMBL" id="EMD90577.1"/>
    </source>
</evidence>
<dbReference type="AlphaFoldDB" id="M2URQ3"/>
<gene>
    <name evidence="1" type="ORF">COCHEDRAFT_1022427</name>
</gene>
<dbReference type="EMBL" id="KB445578">
    <property type="protein sequence ID" value="EMD90577.1"/>
    <property type="molecule type" value="Genomic_DNA"/>
</dbReference>
<dbReference type="Proteomes" id="UP000016936">
    <property type="component" value="Unassembled WGS sequence"/>
</dbReference>
<protein>
    <submittedName>
        <fullName evidence="1">Uncharacterized protein</fullName>
    </submittedName>
</protein>
<proteinExistence type="predicted"/>
<reference evidence="2" key="2">
    <citation type="journal article" date="2013" name="PLoS Genet.">
        <title>Comparative genome structure, secondary metabolite, and effector coding capacity across Cochliobolus pathogens.</title>
        <authorList>
            <person name="Condon B.J."/>
            <person name="Leng Y."/>
            <person name="Wu D."/>
            <person name="Bushley K.E."/>
            <person name="Ohm R.A."/>
            <person name="Otillar R."/>
            <person name="Martin J."/>
            <person name="Schackwitz W."/>
            <person name="Grimwood J."/>
            <person name="MohdZainudin N."/>
            <person name="Xue C."/>
            <person name="Wang R."/>
            <person name="Manning V.A."/>
            <person name="Dhillon B."/>
            <person name="Tu Z.J."/>
            <person name="Steffenson B.J."/>
            <person name="Salamov A."/>
            <person name="Sun H."/>
            <person name="Lowry S."/>
            <person name="LaButti K."/>
            <person name="Han J."/>
            <person name="Copeland A."/>
            <person name="Lindquist E."/>
            <person name="Barry K."/>
            <person name="Schmutz J."/>
            <person name="Baker S.E."/>
            <person name="Ciuffetti L.M."/>
            <person name="Grigoriev I.V."/>
            <person name="Zhong S."/>
            <person name="Turgeon B.G."/>
        </authorList>
    </citation>
    <scope>NUCLEOTIDE SEQUENCE [LARGE SCALE GENOMIC DNA]</scope>
    <source>
        <strain evidence="2">C5 / ATCC 48332 / race O</strain>
    </source>
</reference>
<organism evidence="1 2">
    <name type="scientific">Cochliobolus heterostrophus (strain C5 / ATCC 48332 / race O)</name>
    <name type="common">Southern corn leaf blight fungus</name>
    <name type="synonym">Bipolaris maydis</name>
    <dbReference type="NCBI Taxonomy" id="701091"/>
    <lineage>
        <taxon>Eukaryota</taxon>
        <taxon>Fungi</taxon>
        <taxon>Dikarya</taxon>
        <taxon>Ascomycota</taxon>
        <taxon>Pezizomycotina</taxon>
        <taxon>Dothideomycetes</taxon>
        <taxon>Pleosporomycetidae</taxon>
        <taxon>Pleosporales</taxon>
        <taxon>Pleosporineae</taxon>
        <taxon>Pleosporaceae</taxon>
        <taxon>Bipolaris</taxon>
    </lineage>
</organism>